<dbReference type="Proteomes" id="UP000249057">
    <property type="component" value="Unassembled WGS sequence"/>
</dbReference>
<accession>A0ACD1FZB9</accession>
<name>A0ACD1FZB9_9EURO</name>
<organism evidence="1 2">
    <name type="scientific">Aspergillus brunneoviolaceus CBS 621.78</name>
    <dbReference type="NCBI Taxonomy" id="1450534"/>
    <lineage>
        <taxon>Eukaryota</taxon>
        <taxon>Fungi</taxon>
        <taxon>Dikarya</taxon>
        <taxon>Ascomycota</taxon>
        <taxon>Pezizomycotina</taxon>
        <taxon>Eurotiomycetes</taxon>
        <taxon>Eurotiomycetidae</taxon>
        <taxon>Eurotiales</taxon>
        <taxon>Aspergillaceae</taxon>
        <taxon>Aspergillus</taxon>
        <taxon>Aspergillus subgen. Circumdati</taxon>
    </lineage>
</organism>
<gene>
    <name evidence="1" type="ORF">BO95DRAFT_420821</name>
</gene>
<evidence type="ECO:0000313" key="1">
    <source>
        <dbReference type="EMBL" id="RAH42319.1"/>
    </source>
</evidence>
<evidence type="ECO:0000313" key="2">
    <source>
        <dbReference type="Proteomes" id="UP000249057"/>
    </source>
</evidence>
<reference evidence="1" key="1">
    <citation type="submission" date="2018-02" db="EMBL/GenBank/DDBJ databases">
        <title>The genomes of Aspergillus section Nigri reveals drivers in fungal speciation.</title>
        <authorList>
            <consortium name="DOE Joint Genome Institute"/>
            <person name="Vesth T.C."/>
            <person name="Nybo J."/>
            <person name="Theobald S."/>
            <person name="Brandl J."/>
            <person name="Frisvad J.C."/>
            <person name="Nielsen K.F."/>
            <person name="Lyhne E.K."/>
            <person name="Kogle M.E."/>
            <person name="Kuo A."/>
            <person name="Riley R."/>
            <person name="Clum A."/>
            <person name="Nolan M."/>
            <person name="Lipzen A."/>
            <person name="Salamov A."/>
            <person name="Henrissat B."/>
            <person name="Wiebenga A."/>
            <person name="De vries R.P."/>
            <person name="Grigoriev I.V."/>
            <person name="Mortensen U.H."/>
            <person name="Andersen M.R."/>
            <person name="Baker S.E."/>
        </authorList>
    </citation>
    <scope>NUCLEOTIDE SEQUENCE</scope>
    <source>
        <strain evidence="1">CBS 621.78</strain>
    </source>
</reference>
<proteinExistence type="predicted"/>
<sequence length="258" mass="27251">MSQSTVVFITGVSKGIGRGLVEAYLARPNHLVIGSLRDLAASTAELESLQTASGSKVLLVQIENTSVKDPKQALDVVRAAGIEHIDIFIANAGGTPPVVSLEGVHPRDLLTAFHTNAASALLLFQTFRPLLQAAPSPKWASISSNSASLALMGEMSSFIVPAYGVSKIALNWLTHALHHSQDFLIALTLHPGHVQTVPGNWIARQVGMEKAPTTVADSAASIIRVIDQATRETSSGKFIDVLQAGQRDPVVEATVDAV</sequence>
<protein>
    <submittedName>
        <fullName evidence="1">NAD(P)-binding protein</fullName>
    </submittedName>
</protein>
<dbReference type="EMBL" id="KZ825375">
    <property type="protein sequence ID" value="RAH42319.1"/>
    <property type="molecule type" value="Genomic_DNA"/>
</dbReference>
<keyword evidence="2" id="KW-1185">Reference proteome</keyword>